<dbReference type="GO" id="GO:0005886">
    <property type="term" value="C:plasma membrane"/>
    <property type="evidence" value="ECO:0007669"/>
    <property type="project" value="UniProtKB-SubCell"/>
</dbReference>
<feature type="transmembrane region" description="Helical" evidence="6">
    <location>
        <begin position="412"/>
        <end position="433"/>
    </location>
</feature>
<dbReference type="Proteomes" id="UP000183209">
    <property type="component" value="Unassembled WGS sequence"/>
</dbReference>
<feature type="transmembrane region" description="Helical" evidence="6">
    <location>
        <begin position="55"/>
        <end position="75"/>
    </location>
</feature>
<feature type="transmembrane region" description="Helical" evidence="6">
    <location>
        <begin position="330"/>
        <end position="349"/>
    </location>
</feature>
<feature type="transmembrane region" description="Helical" evidence="6">
    <location>
        <begin position="29"/>
        <end position="48"/>
    </location>
</feature>
<proteinExistence type="predicted"/>
<dbReference type="Pfam" id="PF03772">
    <property type="entry name" value="Competence"/>
    <property type="match status" value="1"/>
</dbReference>
<accession>A0A1I6P2K4</accession>
<feature type="transmembrane region" description="Helical" evidence="6">
    <location>
        <begin position="383"/>
        <end position="406"/>
    </location>
</feature>
<feature type="domain" description="ComEC/Rec2-related protein" evidence="7">
    <location>
        <begin position="230"/>
        <end position="496"/>
    </location>
</feature>
<evidence type="ECO:0000313" key="9">
    <source>
        <dbReference type="EMBL" id="SFS34300.1"/>
    </source>
</evidence>
<keyword evidence="2" id="KW-1003">Cell membrane</keyword>
<feature type="transmembrane region" description="Helical" evidence="6">
    <location>
        <begin position="506"/>
        <end position="524"/>
    </location>
</feature>
<gene>
    <name evidence="9" type="ORF">SAMN04487906_0079</name>
</gene>
<feature type="transmembrane region" description="Helical" evidence="6">
    <location>
        <begin position="478"/>
        <end position="497"/>
    </location>
</feature>
<dbReference type="PANTHER" id="PTHR30619">
    <property type="entry name" value="DNA INTERNALIZATION/COMPETENCE PROTEIN COMEC/REC2"/>
    <property type="match status" value="1"/>
</dbReference>
<keyword evidence="3 6" id="KW-0812">Transmembrane</keyword>
<feature type="transmembrane region" description="Helical" evidence="6">
    <location>
        <begin position="252"/>
        <end position="271"/>
    </location>
</feature>
<sequence>MKSLNYVAIKLTLSLITGLIFGFQLHVNILYILVISILLFGLLLYCLIKGRKTSLLFTSTSYLIICAIGYISVYIHNPKNAPNFFENIASYNRKNIFTIKINSTLKSSDYHLRFQGEVISVNKAKSSGSLILNIEKNNIKGTILPDDLIVTDIAPELVHTSLNPHQFDYRKYLDKKFIYHQLYLKEGKFLIVNQEPNTIIGLASHIRSKIQASLNREQFNPEVLAIINALLLGDKRLISNEMYQNYVDAGSIHILAISGLHIGILLLMIHLMLSPLLRYKNGAPIKLVISLVILWIYAVVAGLTPSVIRAVTMFSFVAYALNLKRPTNTYNVIAISIFFLLLFHPSFLYDVGFQLSYVAVLFIIWLQPMISKLYSPKWKITKYLWSLFTVSLAAQIGVAPLGLYYFHQFPGLFFLSNLVIIPFLGIIIGVSLLIMILSTINILPGFLITFYNYLIVQMNDFVQWISQKEMFIFRDVSFNKYTLLFSYLMIICLVFMMKNFHLKRKAASFGSALLLFTIILVISVNKSDTKRFIIFHKSRQTLIAEQQEYLITYTNDINSVKNIITNYSTAEYIDSVLTLPLKKEYRFKRELIVVIDSSGAYNLDTSKAIILLTQSPKIHLKRLIDSIHPVKIIADGSNYKSFVKRWKATCKKEKLPFHYTGEQGAYIIE</sequence>
<evidence type="ECO:0000256" key="6">
    <source>
        <dbReference type="SAM" id="Phobius"/>
    </source>
</evidence>
<feature type="transmembrane region" description="Helical" evidence="6">
    <location>
        <begin position="7"/>
        <end position="23"/>
    </location>
</feature>
<feature type="transmembrane region" description="Helical" evidence="6">
    <location>
        <begin position="355"/>
        <end position="371"/>
    </location>
</feature>
<dbReference type="PANTHER" id="PTHR30619:SF1">
    <property type="entry name" value="RECOMBINATION PROTEIN 2"/>
    <property type="match status" value="1"/>
</dbReference>
<organism evidence="9 10">
    <name type="scientific">Zhouia amylolytica</name>
    <dbReference type="NCBI Taxonomy" id="376730"/>
    <lineage>
        <taxon>Bacteria</taxon>
        <taxon>Pseudomonadati</taxon>
        <taxon>Bacteroidota</taxon>
        <taxon>Flavobacteriia</taxon>
        <taxon>Flavobacteriales</taxon>
        <taxon>Flavobacteriaceae</taxon>
        <taxon>Zhouia</taxon>
    </lineage>
</organism>
<evidence type="ECO:0000256" key="2">
    <source>
        <dbReference type="ARBA" id="ARBA00022475"/>
    </source>
</evidence>
<keyword evidence="5 6" id="KW-0472">Membrane</keyword>
<evidence type="ECO:0000256" key="1">
    <source>
        <dbReference type="ARBA" id="ARBA00004651"/>
    </source>
</evidence>
<keyword evidence="4 6" id="KW-1133">Transmembrane helix</keyword>
<feature type="domain" description="DUF4131" evidence="8">
    <location>
        <begin position="31"/>
        <end position="188"/>
    </location>
</feature>
<name>A0A1I6P2K4_9FLAO</name>
<evidence type="ECO:0000256" key="4">
    <source>
        <dbReference type="ARBA" id="ARBA00022989"/>
    </source>
</evidence>
<feature type="transmembrane region" description="Helical" evidence="6">
    <location>
        <begin position="440"/>
        <end position="458"/>
    </location>
</feature>
<dbReference type="EMBL" id="FPAG01000001">
    <property type="protein sequence ID" value="SFS34300.1"/>
    <property type="molecule type" value="Genomic_DNA"/>
</dbReference>
<dbReference type="OrthoDB" id="9761531at2"/>
<reference evidence="9 10" key="1">
    <citation type="submission" date="2016-10" db="EMBL/GenBank/DDBJ databases">
        <authorList>
            <person name="de Groot N.N."/>
        </authorList>
    </citation>
    <scope>NUCLEOTIDE SEQUENCE [LARGE SCALE GENOMIC DNA]</scope>
    <source>
        <strain evidence="9 10">CGMCC 1.6114</strain>
    </source>
</reference>
<dbReference type="RefSeq" id="WP_074976219.1">
    <property type="nucleotide sequence ID" value="NZ_FPAG01000001.1"/>
</dbReference>
<protein>
    <submittedName>
        <fullName evidence="9">Competence protein ComEC</fullName>
    </submittedName>
</protein>
<dbReference type="AlphaFoldDB" id="A0A1I6P2K4"/>
<dbReference type="InterPro" id="IPR004477">
    <property type="entry name" value="ComEC_N"/>
</dbReference>
<dbReference type="NCBIfam" id="TIGR00360">
    <property type="entry name" value="ComEC_N-term"/>
    <property type="match status" value="1"/>
</dbReference>
<feature type="transmembrane region" description="Helical" evidence="6">
    <location>
        <begin position="283"/>
        <end position="300"/>
    </location>
</feature>
<dbReference type="InterPro" id="IPR052159">
    <property type="entry name" value="Competence_DNA_uptake"/>
</dbReference>
<dbReference type="Pfam" id="PF13567">
    <property type="entry name" value="DUF4131"/>
    <property type="match status" value="1"/>
</dbReference>
<evidence type="ECO:0000256" key="5">
    <source>
        <dbReference type="ARBA" id="ARBA00023136"/>
    </source>
</evidence>
<evidence type="ECO:0000259" key="8">
    <source>
        <dbReference type="Pfam" id="PF13567"/>
    </source>
</evidence>
<evidence type="ECO:0000256" key="3">
    <source>
        <dbReference type="ARBA" id="ARBA00022692"/>
    </source>
</evidence>
<dbReference type="InterPro" id="IPR025405">
    <property type="entry name" value="DUF4131"/>
</dbReference>
<comment type="subcellular location">
    <subcellularLocation>
        <location evidence="1">Cell membrane</location>
        <topology evidence="1">Multi-pass membrane protein</topology>
    </subcellularLocation>
</comment>
<evidence type="ECO:0000259" key="7">
    <source>
        <dbReference type="Pfam" id="PF03772"/>
    </source>
</evidence>
<evidence type="ECO:0000313" key="10">
    <source>
        <dbReference type="Proteomes" id="UP000183209"/>
    </source>
</evidence>